<evidence type="ECO:0000256" key="3">
    <source>
        <dbReference type="ARBA" id="ARBA00048462"/>
    </source>
</evidence>
<dbReference type="Pfam" id="PF00698">
    <property type="entry name" value="Acyl_transf_1"/>
    <property type="match status" value="1"/>
</dbReference>
<dbReference type="GO" id="GO:0004314">
    <property type="term" value="F:[acyl-carrier-protein] S-malonyltransferase activity"/>
    <property type="evidence" value="ECO:0007669"/>
    <property type="project" value="UniProtKB-EC"/>
</dbReference>
<dbReference type="SUPFAM" id="SSF55048">
    <property type="entry name" value="Probable ACP-binding domain of malonyl-CoA ACP transacylase"/>
    <property type="match status" value="1"/>
</dbReference>
<comment type="catalytic activity">
    <reaction evidence="3 4">
        <text>holo-[ACP] + malonyl-CoA = malonyl-[ACP] + CoA</text>
        <dbReference type="Rhea" id="RHEA:41792"/>
        <dbReference type="Rhea" id="RHEA-COMP:9623"/>
        <dbReference type="Rhea" id="RHEA-COMP:9685"/>
        <dbReference type="ChEBI" id="CHEBI:57287"/>
        <dbReference type="ChEBI" id="CHEBI:57384"/>
        <dbReference type="ChEBI" id="CHEBI:64479"/>
        <dbReference type="ChEBI" id="CHEBI:78449"/>
        <dbReference type="EC" id="2.3.1.39"/>
    </reaction>
</comment>
<comment type="caution">
    <text evidence="7">The sequence shown here is derived from an EMBL/GenBank/DDBJ whole genome shotgun (WGS) entry which is preliminary data.</text>
</comment>
<dbReference type="PANTHER" id="PTHR42681">
    <property type="entry name" value="MALONYL-COA-ACYL CARRIER PROTEIN TRANSACYLASE, MITOCHONDRIAL"/>
    <property type="match status" value="1"/>
</dbReference>
<dbReference type="SUPFAM" id="SSF52151">
    <property type="entry name" value="FabD/lysophospholipase-like"/>
    <property type="match status" value="1"/>
</dbReference>
<evidence type="ECO:0000256" key="5">
    <source>
        <dbReference type="PIRSR" id="PIRSR000446-1"/>
    </source>
</evidence>
<dbReference type="EC" id="2.3.1.39" evidence="4"/>
<keyword evidence="2 4" id="KW-0012">Acyltransferase</keyword>
<dbReference type="PIRSF" id="PIRSF000446">
    <property type="entry name" value="Mct"/>
    <property type="match status" value="1"/>
</dbReference>
<dbReference type="PANTHER" id="PTHR42681:SF1">
    <property type="entry name" value="MALONYL-COA-ACYL CARRIER PROTEIN TRANSACYLASE, MITOCHONDRIAL"/>
    <property type="match status" value="1"/>
</dbReference>
<feature type="domain" description="Malonyl-CoA:ACP transacylase (MAT)" evidence="6">
    <location>
        <begin position="6"/>
        <end position="303"/>
    </location>
</feature>
<dbReference type="InterPro" id="IPR050858">
    <property type="entry name" value="Mal-CoA-ACP_Trans/PKS_FabD"/>
</dbReference>
<dbReference type="STRING" id="1294263.JCM21531_988"/>
<evidence type="ECO:0000259" key="6">
    <source>
        <dbReference type="SMART" id="SM00827"/>
    </source>
</evidence>
<evidence type="ECO:0000256" key="4">
    <source>
        <dbReference type="PIRNR" id="PIRNR000446"/>
    </source>
</evidence>
<dbReference type="SMART" id="SM00827">
    <property type="entry name" value="PKS_AT"/>
    <property type="match status" value="1"/>
</dbReference>
<dbReference type="InterPro" id="IPR014043">
    <property type="entry name" value="Acyl_transferase_dom"/>
</dbReference>
<dbReference type="InterPro" id="IPR016035">
    <property type="entry name" value="Acyl_Trfase/lysoPLipase"/>
</dbReference>
<evidence type="ECO:0000313" key="7">
    <source>
        <dbReference type="EMBL" id="GAE87603.1"/>
    </source>
</evidence>
<evidence type="ECO:0000313" key="8">
    <source>
        <dbReference type="Proteomes" id="UP000019109"/>
    </source>
</evidence>
<comment type="similarity">
    <text evidence="4">Belongs to the fabD family.</text>
</comment>
<dbReference type="RefSeq" id="WP_038287417.1">
    <property type="nucleotide sequence ID" value="NZ_BAVR01000008.1"/>
</dbReference>
<dbReference type="GO" id="GO:0005829">
    <property type="term" value="C:cytosol"/>
    <property type="evidence" value="ECO:0007669"/>
    <property type="project" value="TreeGrafter"/>
</dbReference>
<evidence type="ECO:0000256" key="1">
    <source>
        <dbReference type="ARBA" id="ARBA00022679"/>
    </source>
</evidence>
<dbReference type="InterPro" id="IPR016036">
    <property type="entry name" value="Malonyl_transacylase_ACP-bd"/>
</dbReference>
<dbReference type="EMBL" id="BAVR01000008">
    <property type="protein sequence ID" value="GAE87603.1"/>
    <property type="molecule type" value="Genomic_DNA"/>
</dbReference>
<feature type="active site" evidence="5">
    <location>
        <position position="204"/>
    </location>
</feature>
<reference evidence="7" key="1">
    <citation type="journal article" date="2014" name="Genome Announc.">
        <title>Draft Genome Sequence of Clostridium straminisolvens Strain JCM 21531T, Isolated from a Cellulose-Degrading Bacterial Community.</title>
        <authorList>
            <person name="Yuki M."/>
            <person name="Oshima K."/>
            <person name="Suda W."/>
            <person name="Sakamoto M."/>
            <person name="Kitamura K."/>
            <person name="Iida T."/>
            <person name="Hattori M."/>
            <person name="Ohkuma M."/>
        </authorList>
    </citation>
    <scope>NUCLEOTIDE SEQUENCE [LARGE SCALE GENOMIC DNA]</scope>
    <source>
        <strain evidence="7">JCM 21531</strain>
    </source>
</reference>
<dbReference type="OrthoDB" id="9805460at2"/>
<protein>
    <recommendedName>
        <fullName evidence="4">Malonyl CoA-acyl carrier protein transacylase</fullName>
        <ecNumber evidence="4">2.3.1.39</ecNumber>
    </recommendedName>
</protein>
<dbReference type="InterPro" id="IPR001227">
    <property type="entry name" value="Ac_transferase_dom_sf"/>
</dbReference>
<keyword evidence="8" id="KW-1185">Reference proteome</keyword>
<dbReference type="InterPro" id="IPR024925">
    <property type="entry name" value="Malonyl_CoA-ACP_transAc"/>
</dbReference>
<name>W4V444_9FIRM</name>
<evidence type="ECO:0000256" key="2">
    <source>
        <dbReference type="ARBA" id="ARBA00023315"/>
    </source>
</evidence>
<proteinExistence type="inferred from homology"/>
<feature type="active site" evidence="5">
    <location>
        <position position="91"/>
    </location>
</feature>
<dbReference type="Gene3D" id="3.40.366.10">
    <property type="entry name" value="Malonyl-Coenzyme A Acyl Carrier Protein, domain 2"/>
    <property type="match status" value="1"/>
</dbReference>
<dbReference type="AlphaFoldDB" id="W4V444"/>
<sequence length="319" mass="35454">MRFALLFPGQGCQYIGMCAKLIEEYQAAYEVFEEANRALGYDIRSLILKGNIEELTLSKNAQPAVVTAGYALYRVFEEQIGIKPFCAAGHSLGEITALVCAGAVSFSDGVVFARKRGEIMHQAMDQKKGRSGVVVDLEVSVLESIIESIQAKEYVTISGYNSPRQFVIAGTQEALKILDRELDETDGQFIPFRMIPMKADAPYHSELMSFATCELEESIRSIEFGKTNFDIWSTVTGKIIGETDSISEILCNQLVLPVRWNQVLEQIAASGVELFVDIGPQQITRNLVRENPQLPMCLSFDDEEDREKIIQYIKGGGVL</sequence>
<dbReference type="GO" id="GO:0006633">
    <property type="term" value="P:fatty acid biosynthetic process"/>
    <property type="evidence" value="ECO:0007669"/>
    <property type="project" value="TreeGrafter"/>
</dbReference>
<dbReference type="Gene3D" id="3.30.70.250">
    <property type="entry name" value="Malonyl-CoA ACP transacylase, ACP-binding"/>
    <property type="match status" value="1"/>
</dbReference>
<organism evidence="7 8">
    <name type="scientific">Acetivibrio straminisolvens JCM 21531</name>
    <dbReference type="NCBI Taxonomy" id="1294263"/>
    <lineage>
        <taxon>Bacteria</taxon>
        <taxon>Bacillati</taxon>
        <taxon>Bacillota</taxon>
        <taxon>Clostridia</taxon>
        <taxon>Eubacteriales</taxon>
        <taxon>Oscillospiraceae</taxon>
        <taxon>Acetivibrio</taxon>
    </lineage>
</organism>
<accession>W4V444</accession>
<gene>
    <name evidence="7" type="ORF">JCM21531_988</name>
</gene>
<dbReference type="Proteomes" id="UP000019109">
    <property type="component" value="Unassembled WGS sequence"/>
</dbReference>
<keyword evidence="1 4" id="KW-0808">Transferase</keyword>